<feature type="region of interest" description="Disordered" evidence="1">
    <location>
        <begin position="387"/>
        <end position="447"/>
    </location>
</feature>
<evidence type="ECO:0000313" key="3">
    <source>
        <dbReference type="EMBL" id="MFD2169010.1"/>
    </source>
</evidence>
<dbReference type="NCBIfam" id="TIGR02906">
    <property type="entry name" value="spore_CotS"/>
    <property type="match status" value="1"/>
</dbReference>
<dbReference type="InterPro" id="IPR002575">
    <property type="entry name" value="Aminoglycoside_PTrfase"/>
</dbReference>
<organism evidence="3 4">
    <name type="scientific">Tumebacillus lipolyticus</name>
    <dbReference type="NCBI Taxonomy" id="1280370"/>
    <lineage>
        <taxon>Bacteria</taxon>
        <taxon>Bacillati</taxon>
        <taxon>Bacillota</taxon>
        <taxon>Bacilli</taxon>
        <taxon>Bacillales</taxon>
        <taxon>Alicyclobacillaceae</taxon>
        <taxon>Tumebacillus</taxon>
    </lineage>
</organism>
<reference evidence="4" key="1">
    <citation type="journal article" date="2019" name="Int. J. Syst. Evol. Microbiol.">
        <title>The Global Catalogue of Microorganisms (GCM) 10K type strain sequencing project: providing services to taxonomists for standard genome sequencing and annotation.</title>
        <authorList>
            <consortium name="The Broad Institute Genomics Platform"/>
            <consortium name="The Broad Institute Genome Sequencing Center for Infectious Disease"/>
            <person name="Wu L."/>
            <person name="Ma J."/>
        </authorList>
    </citation>
    <scope>NUCLEOTIDE SEQUENCE [LARGE SCALE GENOMIC DNA]</scope>
    <source>
        <strain evidence="4">CGMCC 1.13574</strain>
    </source>
</reference>
<dbReference type="InterPro" id="IPR011009">
    <property type="entry name" value="Kinase-like_dom_sf"/>
</dbReference>
<accession>A0ABW4ZUX3</accession>
<keyword evidence="3" id="KW-0167">Capsid protein</keyword>
<dbReference type="InterPro" id="IPR014255">
    <property type="entry name" value="Spore_coat_CotS"/>
</dbReference>
<dbReference type="SUPFAM" id="SSF56112">
    <property type="entry name" value="Protein kinase-like (PK-like)"/>
    <property type="match status" value="1"/>
</dbReference>
<evidence type="ECO:0000313" key="4">
    <source>
        <dbReference type="Proteomes" id="UP001597343"/>
    </source>
</evidence>
<evidence type="ECO:0000256" key="1">
    <source>
        <dbReference type="SAM" id="MobiDB-lite"/>
    </source>
</evidence>
<dbReference type="Gene3D" id="3.90.1200.10">
    <property type="match status" value="1"/>
</dbReference>
<dbReference type="EMBL" id="JBHUIO010000002">
    <property type="protein sequence ID" value="MFD2169010.1"/>
    <property type="molecule type" value="Genomic_DNA"/>
</dbReference>
<feature type="domain" description="Aminoglycoside phosphotransferase" evidence="2">
    <location>
        <begin position="41"/>
        <end position="258"/>
    </location>
</feature>
<dbReference type="RefSeq" id="WP_386044062.1">
    <property type="nucleotide sequence ID" value="NZ_JBHUIO010000002.1"/>
</dbReference>
<protein>
    <submittedName>
        <fullName evidence="3">CotS family spore coat protein</fullName>
    </submittedName>
</protein>
<dbReference type="Pfam" id="PF01636">
    <property type="entry name" value="APH"/>
    <property type="match status" value="1"/>
</dbReference>
<dbReference type="Gene3D" id="3.30.200.20">
    <property type="entry name" value="Phosphorylase Kinase, domain 1"/>
    <property type="match status" value="1"/>
</dbReference>
<dbReference type="PANTHER" id="PTHR39179:SF3">
    <property type="entry name" value="COTS-RELATED PROTEIN"/>
    <property type="match status" value="1"/>
</dbReference>
<gene>
    <name evidence="3" type="ORF">ACFSOY_03120</name>
</gene>
<evidence type="ECO:0000259" key="2">
    <source>
        <dbReference type="Pfam" id="PF01636"/>
    </source>
</evidence>
<dbReference type="PANTHER" id="PTHR39179">
    <property type="entry name" value="SPORE COAT PROTEIN I"/>
    <property type="match status" value="1"/>
</dbReference>
<name>A0ABW4ZUX3_9BACL</name>
<keyword evidence="4" id="KW-1185">Reference proteome</keyword>
<sequence length="447" mass="51444">MAKRKEEKELLDVFDSYGADPDVLREWDLEVEKVRQVRGVLRIKTAVGTRALKKVNVAEGRVRFVQQVIDHLANKGFHDAPRFIRTKYGDPYVVHSTGIYYLTDWRPGKEADLKKTKNIFLAAETMAKLHNAGIGFAGGGFGQETREDFSAQWGKFRAKLSSYDANLEELREQTGMDDSYRQHREELVKMIDHASEQLARSPYPQIIEWARENRTICHGSFSRQNLIVEKERMAVVDFDHCHFGHPLHDLGALLTRYMPRFKWEASIGFSILDVYRAVREISAEEMTVLAAYLSFPKRTLEVVEAYFERKRDWDAERFSSRFRKQLALDEGREMFVQDLIARYGLNLSAPSFAPHLEGLESYDDLEAMESSSVESRADGWEAPEAHAVDLSESASIHEREESSEVRLASHEKGLEERRTDSRSVLPDAAPRIKPRRKQKPGPWRPGR</sequence>
<dbReference type="Proteomes" id="UP001597343">
    <property type="component" value="Unassembled WGS sequence"/>
</dbReference>
<proteinExistence type="predicted"/>
<comment type="caution">
    <text evidence="3">The sequence shown here is derived from an EMBL/GenBank/DDBJ whole genome shotgun (WGS) entry which is preliminary data.</text>
</comment>
<dbReference type="InterPro" id="IPR047175">
    <property type="entry name" value="CotS-like"/>
</dbReference>
<feature type="compositionally biased region" description="Basic and acidic residues" evidence="1">
    <location>
        <begin position="387"/>
        <end position="421"/>
    </location>
</feature>
<keyword evidence="3" id="KW-0946">Virion</keyword>